<dbReference type="Gene3D" id="3.90.550.10">
    <property type="entry name" value="Spore Coat Polysaccharide Biosynthesis Protein SpsA, Chain A"/>
    <property type="match status" value="1"/>
</dbReference>
<dbReference type="STRING" id="1795632.TH606_09085"/>
<comment type="caution">
    <text evidence="2">The sequence shown here is derived from an EMBL/GenBank/DDBJ whole genome shotgun (WGS) entry which is preliminary data.</text>
</comment>
<dbReference type="CDD" id="cd06433">
    <property type="entry name" value="GT_2_WfgS_like"/>
    <property type="match status" value="1"/>
</dbReference>
<evidence type="ECO:0000313" key="2">
    <source>
        <dbReference type="EMBL" id="OAG27024.1"/>
    </source>
</evidence>
<dbReference type="PANTHER" id="PTHR22916">
    <property type="entry name" value="GLYCOSYLTRANSFERASE"/>
    <property type="match status" value="1"/>
</dbReference>
<dbReference type="InterPro" id="IPR029044">
    <property type="entry name" value="Nucleotide-diphossugar_trans"/>
</dbReference>
<evidence type="ECO:0000313" key="3">
    <source>
        <dbReference type="Proteomes" id="UP000076964"/>
    </source>
</evidence>
<keyword evidence="3" id="KW-1185">Reference proteome</keyword>
<organism evidence="2 3">
    <name type="scientific">Thermodesulfatator autotrophicus</name>
    <dbReference type="NCBI Taxonomy" id="1795632"/>
    <lineage>
        <taxon>Bacteria</taxon>
        <taxon>Pseudomonadati</taxon>
        <taxon>Thermodesulfobacteriota</taxon>
        <taxon>Thermodesulfobacteria</taxon>
        <taxon>Thermodesulfobacteriales</taxon>
        <taxon>Thermodesulfatatoraceae</taxon>
        <taxon>Thermodesulfatator</taxon>
    </lineage>
</organism>
<protein>
    <recommendedName>
        <fullName evidence="1">Glycosyltransferase 2-like domain-containing protein</fullName>
    </recommendedName>
</protein>
<dbReference type="RefSeq" id="WP_231887773.1">
    <property type="nucleotide sequence ID" value="NZ_LSFI01000044.1"/>
</dbReference>
<dbReference type="Proteomes" id="UP000076964">
    <property type="component" value="Unassembled WGS sequence"/>
</dbReference>
<proteinExistence type="predicted"/>
<dbReference type="SUPFAM" id="SSF53448">
    <property type="entry name" value="Nucleotide-diphospho-sugar transferases"/>
    <property type="match status" value="1"/>
</dbReference>
<evidence type="ECO:0000259" key="1">
    <source>
        <dbReference type="Pfam" id="PF00535"/>
    </source>
</evidence>
<dbReference type="AlphaFoldDB" id="A0A177E4Z3"/>
<sequence>MFAKMNFLTELNSNFSTTRLAYKLLPEDCLDGRGRVREEVKFKINLPELGIVDSKIPRQGEEKFDTYLFLPPGEGRQGEGGLRTRGYFKFSYEVIEVDRGCRGSRGYKWYTCDFRGRRLFEVEPPEELNLELKKFKKEDGKTHLPLITVITVVLNGEKYLEETIQSVINQTYPNVEYIIIDGGSTDGTIDILKKYEDRIDYWVSEKDKGIYDAMNKGIKLTLGRWVNFMNAGDYILDLGGLELCVNKVIACSEYINSFLFGVLTQHGKKIYPHKFFFTNLGQHFMYKLPVYHQGIFYNVNFIKKRQYSLKYTFISDYVNFCELIKEGVSKIKYFRYLYCFYNCEGFSSLNFDQVNKEFLKFFISRRKISLAMLRFGAYMFKKLQFLLLKNK</sequence>
<dbReference type="GO" id="GO:0016758">
    <property type="term" value="F:hexosyltransferase activity"/>
    <property type="evidence" value="ECO:0007669"/>
    <property type="project" value="UniProtKB-ARBA"/>
</dbReference>
<feature type="domain" description="Glycosyltransferase 2-like" evidence="1">
    <location>
        <begin position="148"/>
        <end position="248"/>
    </location>
</feature>
<dbReference type="InterPro" id="IPR001173">
    <property type="entry name" value="Glyco_trans_2-like"/>
</dbReference>
<name>A0A177E4Z3_9BACT</name>
<dbReference type="Pfam" id="PF00535">
    <property type="entry name" value="Glycos_transf_2"/>
    <property type="match status" value="1"/>
</dbReference>
<dbReference type="PANTHER" id="PTHR22916:SF3">
    <property type="entry name" value="UDP-GLCNAC:BETAGAL BETA-1,3-N-ACETYLGLUCOSAMINYLTRANSFERASE-LIKE PROTEIN 1"/>
    <property type="match status" value="1"/>
</dbReference>
<accession>A0A177E4Z3</accession>
<gene>
    <name evidence="2" type="ORF">TH606_09085</name>
</gene>
<reference evidence="2 3" key="1">
    <citation type="submission" date="2016-02" db="EMBL/GenBank/DDBJ databases">
        <title>Draft genome sequence of Thermodesulfatator sp. S606.</title>
        <authorList>
            <person name="Lai Q."/>
            <person name="Cao J."/>
            <person name="Dupont S."/>
            <person name="Shao Z."/>
            <person name="Jebbar M."/>
            <person name="Alain K."/>
        </authorList>
    </citation>
    <scope>NUCLEOTIDE SEQUENCE [LARGE SCALE GENOMIC DNA]</scope>
    <source>
        <strain evidence="2 3">S606</strain>
    </source>
</reference>
<dbReference type="EMBL" id="LSFI01000044">
    <property type="protein sequence ID" value="OAG27024.1"/>
    <property type="molecule type" value="Genomic_DNA"/>
</dbReference>